<evidence type="ECO:0000313" key="1">
    <source>
        <dbReference type="EMBL" id="MFM9329865.1"/>
    </source>
</evidence>
<proteinExistence type="predicted"/>
<comment type="caution">
    <text evidence="1">The sequence shown here is derived from an EMBL/GenBank/DDBJ whole genome shotgun (WGS) entry which is preliminary data.</text>
</comment>
<evidence type="ECO:0000313" key="2">
    <source>
        <dbReference type="Proteomes" id="UP001631969"/>
    </source>
</evidence>
<reference evidence="1" key="1">
    <citation type="submission" date="2024-12" db="EMBL/GenBank/DDBJ databases">
        <authorList>
            <person name="Wu N."/>
        </authorList>
    </citation>
    <scope>NUCLEOTIDE SEQUENCE</scope>
    <source>
        <strain evidence="1">P15</strain>
    </source>
</reference>
<protein>
    <submittedName>
        <fullName evidence="1">Uncharacterized protein</fullName>
    </submittedName>
</protein>
<dbReference type="EMBL" id="JBJURJ010000010">
    <property type="protein sequence ID" value="MFM9329865.1"/>
    <property type="molecule type" value="Genomic_DNA"/>
</dbReference>
<gene>
    <name evidence="1" type="ORF">ACI1P1_16340</name>
</gene>
<accession>A0ACC7NZC9</accession>
<sequence>MRILPVSKRLLQWGGMVVGVILLGIFVYRTGDALYHNNQLRKDFSPAANASPYQQGIPLEQMDLAEYASYFSGNSAEPAYTLTHRIPSPVALHYYENIPAGGEAPALEIPKGTTITAIPEGTKGSAFYETGYGYTSYPTYEKGWRYVRPFQTKETSEAAANGKHYYVKLESLEAVLDKTIEANEPLRAAIRQQKWSISHGKFELARYVDNKLHQHGAYLSPDLSRPTFDGWSIALLGAIGGLGAGLFRTRTKPGVTRT</sequence>
<keyword evidence="2" id="KW-1185">Reference proteome</keyword>
<name>A0ACC7NZC9_9BACL</name>
<organism evidence="1 2">
    <name type="scientific">Paenibacillus mesotrionivorans</name>
    <dbReference type="NCBI Taxonomy" id="3160968"/>
    <lineage>
        <taxon>Bacteria</taxon>
        <taxon>Bacillati</taxon>
        <taxon>Bacillota</taxon>
        <taxon>Bacilli</taxon>
        <taxon>Bacillales</taxon>
        <taxon>Paenibacillaceae</taxon>
        <taxon>Paenibacillus</taxon>
    </lineage>
</organism>
<dbReference type="Proteomes" id="UP001631969">
    <property type="component" value="Unassembled WGS sequence"/>
</dbReference>